<comment type="PTM">
    <text evidence="8 9">Topaquinone (TPQ) is generated by copper-dependent autoxidation of a specific tyrosyl residue.</text>
</comment>
<evidence type="ECO:0000256" key="4">
    <source>
        <dbReference type="ARBA" id="ARBA00022772"/>
    </source>
</evidence>
<dbReference type="SUPFAM" id="SSF54416">
    <property type="entry name" value="Amine oxidase N-terminal region"/>
    <property type="match status" value="2"/>
</dbReference>
<feature type="transmembrane region" description="Helical" evidence="10">
    <location>
        <begin position="9"/>
        <end position="28"/>
    </location>
</feature>
<dbReference type="InterPro" id="IPR015328">
    <property type="entry name" value="DUF1965"/>
</dbReference>
<proteinExistence type="inferred from homology"/>
<dbReference type="InterPro" id="IPR016182">
    <property type="entry name" value="Cu_amine_oxidase_N-reg"/>
</dbReference>
<dbReference type="InterPro" id="IPR000269">
    <property type="entry name" value="Cu_amine_oxidase"/>
</dbReference>
<evidence type="ECO:0000256" key="1">
    <source>
        <dbReference type="ARBA" id="ARBA00001935"/>
    </source>
</evidence>
<keyword evidence="5 9" id="KW-0560">Oxidoreductase</keyword>
<dbReference type="GO" id="GO:0048038">
    <property type="term" value="F:quinone binding"/>
    <property type="evidence" value="ECO:0007669"/>
    <property type="project" value="InterPro"/>
</dbReference>
<dbReference type="InterPro" id="IPR015798">
    <property type="entry name" value="Cu_amine_oxidase_C"/>
</dbReference>
<evidence type="ECO:0000256" key="5">
    <source>
        <dbReference type="ARBA" id="ARBA00023002"/>
    </source>
</evidence>
<evidence type="ECO:0000256" key="2">
    <source>
        <dbReference type="ARBA" id="ARBA00007983"/>
    </source>
</evidence>
<keyword evidence="10" id="KW-1133">Transmembrane helix</keyword>
<comment type="similarity">
    <text evidence="2 9">Belongs to the copper/topaquinone oxidase family.</text>
</comment>
<dbReference type="PRINTS" id="PR00766">
    <property type="entry name" value="CUDAOXIDASE"/>
</dbReference>
<dbReference type="STRING" id="104259.A0A0F7TVD1"/>
<dbReference type="Gene3D" id="2.70.98.20">
    <property type="entry name" value="Copper amine oxidase, catalytic domain"/>
    <property type="match status" value="1"/>
</dbReference>
<dbReference type="Pfam" id="PF09248">
    <property type="entry name" value="DUF1965"/>
    <property type="match status" value="1"/>
</dbReference>
<evidence type="ECO:0000256" key="8">
    <source>
        <dbReference type="PIRSR" id="PIRSR600269-51"/>
    </source>
</evidence>
<keyword evidence="10" id="KW-0472">Membrane</keyword>
<evidence type="ECO:0000256" key="9">
    <source>
        <dbReference type="RuleBase" id="RU000672"/>
    </source>
</evidence>
<reference evidence="14" key="1">
    <citation type="journal article" date="2015" name="Genome Announc.">
        <title>Draft genome sequence of the fungus Penicillium brasilianum MG11.</title>
        <authorList>
            <person name="Horn F."/>
            <person name="Linde J."/>
            <person name="Mattern D.J."/>
            <person name="Walther G."/>
            <person name="Guthke R."/>
            <person name="Brakhage A.A."/>
            <person name="Valiante V."/>
        </authorList>
    </citation>
    <scope>NUCLEOTIDE SEQUENCE [LARGE SCALE GENOMIC DNA]</scope>
    <source>
        <strain evidence="14">MG11</strain>
    </source>
</reference>
<dbReference type="GO" id="GO:0009308">
    <property type="term" value="P:amine metabolic process"/>
    <property type="evidence" value="ECO:0007669"/>
    <property type="project" value="UniProtKB-UniRule"/>
</dbReference>
<dbReference type="SUPFAM" id="SSF49998">
    <property type="entry name" value="Amine oxidase catalytic domain"/>
    <property type="match status" value="1"/>
</dbReference>
<keyword evidence="3 9" id="KW-0479">Metal-binding</keyword>
<organism evidence="13 14">
    <name type="scientific">Penicillium brasilianum</name>
    <dbReference type="NCBI Taxonomy" id="104259"/>
    <lineage>
        <taxon>Eukaryota</taxon>
        <taxon>Fungi</taxon>
        <taxon>Dikarya</taxon>
        <taxon>Ascomycota</taxon>
        <taxon>Pezizomycotina</taxon>
        <taxon>Eurotiomycetes</taxon>
        <taxon>Eurotiomycetidae</taxon>
        <taxon>Eurotiales</taxon>
        <taxon>Aspergillaceae</taxon>
        <taxon>Penicillium</taxon>
    </lineage>
</organism>
<evidence type="ECO:0000256" key="3">
    <source>
        <dbReference type="ARBA" id="ARBA00022723"/>
    </source>
</evidence>
<dbReference type="InterPro" id="IPR036460">
    <property type="entry name" value="Cu_amine_oxidase_C_sf"/>
</dbReference>
<accession>A0A0F7TVD1</accession>
<dbReference type="AlphaFoldDB" id="A0A0F7TVD1"/>
<comment type="cofactor">
    <cofactor evidence="9">
        <name>Cu cation</name>
        <dbReference type="ChEBI" id="CHEBI:23378"/>
    </cofactor>
    <text evidence="9">Contains 1 topaquinone per subunit.</text>
</comment>
<evidence type="ECO:0000256" key="7">
    <source>
        <dbReference type="PIRSR" id="PIRSR600269-50"/>
    </source>
</evidence>
<dbReference type="Gene3D" id="3.10.450.40">
    <property type="match status" value="2"/>
</dbReference>
<keyword evidence="14" id="KW-1185">Reference proteome</keyword>
<dbReference type="GO" id="GO:0005507">
    <property type="term" value="F:copper ion binding"/>
    <property type="evidence" value="ECO:0007669"/>
    <property type="project" value="InterPro"/>
</dbReference>
<feature type="modified residue" description="2',4',5'-topaquinone" evidence="8">
    <location>
        <position position="481"/>
    </location>
</feature>
<dbReference type="Proteomes" id="UP000042958">
    <property type="component" value="Unassembled WGS sequence"/>
</dbReference>
<dbReference type="PANTHER" id="PTHR10638">
    <property type="entry name" value="COPPER AMINE OXIDASE"/>
    <property type="match status" value="1"/>
</dbReference>
<evidence type="ECO:0000313" key="14">
    <source>
        <dbReference type="Proteomes" id="UP000042958"/>
    </source>
</evidence>
<dbReference type="EMBL" id="CDHK01000008">
    <property type="protein sequence ID" value="CEJ60609.1"/>
    <property type="molecule type" value="Genomic_DNA"/>
</dbReference>
<dbReference type="EC" id="1.4.3.-" evidence="9"/>
<evidence type="ECO:0000256" key="10">
    <source>
        <dbReference type="SAM" id="Phobius"/>
    </source>
</evidence>
<comment type="cofactor">
    <cofactor evidence="1">
        <name>Cu cation</name>
        <dbReference type="ChEBI" id="CHEBI:23378"/>
    </cofactor>
</comment>
<sequence>MLSCSPSRLVLSIPAGLSVIGITFFLFWSQLSVYFESIRINLTNTSSSPSPQSSSSIAPLPNIWADLTDRETVEVLKFVHSTSPELNLTAAVNASLWDNFIHGVEVVRPNKKDALKFMTGASVLPPPRFARIAIHHGTASEVYWDEYVVGPLPVSNETGISHLEYHHRADLDHARNLVPDAISFKKWPYSIAQEVADITEDLLQATINDDGKNDPDGLELSFRDPWVKDGRILRWCSFQRAGSRAESGTLLPQGLYVKLDTTGRDPKAWRVLRWYYNGRLYNSTGEFRKAWQSPGFQKAPINRDGDWTKIEESSSEISPRDEPAPFMVNPGGPRYRLDNQQQYVSWMGFTFYWSFAQSTGITLFDVRFRGERILYELGLQEAMSLYAGGDPVQGAVAYLDSFFGMGRAMFELVPGYDCPVYADFMDTVIYDAERTQRRKRTICLFEYTADYPLQRHSTSFYVTVSRNNYLVLRTTAVVGNYDYTIDYLFYLDGTIEIKVRASGYIQGAYFVPEESQEYGFRVHDQFATSMHDHVLNFKADLDVLNSSNTLLKVDIEPETKSYPWSEGEKLHTMGLVKEHVLHETGVNWPANSQSIYLVVNNETHNRWGENRGYRIMPGTGIGTPGHLVVNGSQSLGKSASWASKDFWVTKQKDDEARSASPRNAFNTDQPMVDFSQYVNGENITQEDLVFWINLGSHHVPNSGDIPNTLQHTSANSIMLVPFNFHDRSVSSGSSQGVRIDFTRKAGEGAAQFFGHHFEDGMTLDSKDVVPILASYGAEERQVRKFPYTEDMLSM</sequence>
<gene>
    <name evidence="13" type="ORF">PMG11_09178</name>
</gene>
<keyword evidence="6 9" id="KW-0186">Copper</keyword>
<evidence type="ECO:0000259" key="12">
    <source>
        <dbReference type="Pfam" id="PF09248"/>
    </source>
</evidence>
<feature type="domain" description="Copper amine oxidase catalytic" evidence="11">
    <location>
        <begin position="327"/>
        <end position="729"/>
    </location>
</feature>
<keyword evidence="10" id="KW-0812">Transmembrane</keyword>
<evidence type="ECO:0000259" key="11">
    <source>
        <dbReference type="Pfam" id="PF01179"/>
    </source>
</evidence>
<feature type="active site" description="Schiff-base intermediate with substrate; via topaquinone" evidence="7">
    <location>
        <position position="481"/>
    </location>
</feature>
<dbReference type="OrthoDB" id="3341590at2759"/>
<dbReference type="GO" id="GO:0005886">
    <property type="term" value="C:plasma membrane"/>
    <property type="evidence" value="ECO:0007669"/>
    <property type="project" value="TreeGrafter"/>
</dbReference>
<feature type="active site" description="Proton acceptor" evidence="7">
    <location>
        <position position="400"/>
    </location>
</feature>
<protein>
    <recommendedName>
        <fullName evidence="9">Amine oxidase</fullName>
        <ecNumber evidence="9">1.4.3.-</ecNumber>
    </recommendedName>
</protein>
<dbReference type="PANTHER" id="PTHR10638:SF20">
    <property type="entry name" value="AMINE OXIDASE"/>
    <property type="match status" value="1"/>
</dbReference>
<name>A0A0F7TVD1_PENBI</name>
<evidence type="ECO:0000256" key="6">
    <source>
        <dbReference type="ARBA" id="ARBA00023008"/>
    </source>
</evidence>
<dbReference type="GO" id="GO:0008131">
    <property type="term" value="F:primary methylamine oxidase activity"/>
    <property type="evidence" value="ECO:0007669"/>
    <property type="project" value="InterPro"/>
</dbReference>
<dbReference type="Pfam" id="PF01179">
    <property type="entry name" value="Cu_amine_oxid"/>
    <property type="match status" value="1"/>
</dbReference>
<feature type="domain" description="DUF1965" evidence="12">
    <location>
        <begin position="248"/>
        <end position="313"/>
    </location>
</feature>
<keyword evidence="4 7" id="KW-0801">TPQ</keyword>
<evidence type="ECO:0000313" key="13">
    <source>
        <dbReference type="EMBL" id="CEJ60609.1"/>
    </source>
</evidence>